<dbReference type="InterPro" id="IPR000847">
    <property type="entry name" value="LysR_HTH_N"/>
</dbReference>
<keyword evidence="3" id="KW-0238">DNA-binding</keyword>
<dbReference type="PRINTS" id="PR00039">
    <property type="entry name" value="HTHLYSR"/>
</dbReference>
<evidence type="ECO:0000256" key="1">
    <source>
        <dbReference type="ARBA" id="ARBA00009437"/>
    </source>
</evidence>
<dbReference type="PANTHER" id="PTHR30126:SF40">
    <property type="entry name" value="HTH-TYPE TRANSCRIPTIONAL REGULATOR GLTR"/>
    <property type="match status" value="1"/>
</dbReference>
<dbReference type="InterPro" id="IPR036388">
    <property type="entry name" value="WH-like_DNA-bd_sf"/>
</dbReference>
<dbReference type="RefSeq" id="WP_310770809.1">
    <property type="nucleotide sequence ID" value="NZ_CP134050.1"/>
</dbReference>
<gene>
    <name evidence="6" type="ORF">RGB73_08215</name>
</gene>
<evidence type="ECO:0000256" key="2">
    <source>
        <dbReference type="ARBA" id="ARBA00023015"/>
    </source>
</evidence>
<keyword evidence="2" id="KW-0805">Transcription regulation</keyword>
<dbReference type="InterPro" id="IPR005119">
    <property type="entry name" value="LysR_subst-bd"/>
</dbReference>
<sequence length="284" mass="30945">MELTDLKVFLAVAAEGNVSRAAERLEYVQSNVTARIRKLETELGVPLFHRHPKGVTLTDKGTVFRDYALTIVNLAEESIKAVREKSYPSGPLAIGVVETATCGTFMDTLAKFQNRYPDVSLSIVTGVSPDLVSMVMNHQLDGAFVSGEVRSPMLATGYVMRDELVLLCKDTGSGYPDLHKTKWAVHPKGCPFRKVLEEWLESIGIPFAGIIEISSLETLLTCVKSGLAATVLPTSVLSGEYQSLAAYAIPEQYGVTSTSLIHRKDRFSSKAFAAFAEMINHSGL</sequence>
<comment type="similarity">
    <text evidence="1">Belongs to the LysR transcriptional regulatory family.</text>
</comment>
<evidence type="ECO:0000313" key="6">
    <source>
        <dbReference type="EMBL" id="WNC16287.1"/>
    </source>
</evidence>
<evidence type="ECO:0000313" key="7">
    <source>
        <dbReference type="Proteomes" id="UP001256827"/>
    </source>
</evidence>
<dbReference type="SUPFAM" id="SSF53850">
    <property type="entry name" value="Periplasmic binding protein-like II"/>
    <property type="match status" value="1"/>
</dbReference>
<dbReference type="Gene3D" id="1.10.10.10">
    <property type="entry name" value="Winged helix-like DNA-binding domain superfamily/Winged helix DNA-binding domain"/>
    <property type="match status" value="1"/>
</dbReference>
<evidence type="ECO:0000259" key="5">
    <source>
        <dbReference type="PROSITE" id="PS50931"/>
    </source>
</evidence>
<evidence type="ECO:0000256" key="3">
    <source>
        <dbReference type="ARBA" id="ARBA00023125"/>
    </source>
</evidence>
<dbReference type="InterPro" id="IPR036390">
    <property type="entry name" value="WH_DNA-bd_sf"/>
</dbReference>
<accession>A0ABY9TBJ9</accession>
<dbReference type="PROSITE" id="PS50931">
    <property type="entry name" value="HTH_LYSR"/>
    <property type="match status" value="1"/>
</dbReference>
<dbReference type="Gene3D" id="3.40.190.290">
    <property type="match status" value="1"/>
</dbReference>
<evidence type="ECO:0000256" key="4">
    <source>
        <dbReference type="ARBA" id="ARBA00023163"/>
    </source>
</evidence>
<name>A0ABY9TBJ9_BREBE</name>
<dbReference type="EMBL" id="CP134050">
    <property type="protein sequence ID" value="WNC16287.1"/>
    <property type="molecule type" value="Genomic_DNA"/>
</dbReference>
<dbReference type="SUPFAM" id="SSF46785">
    <property type="entry name" value="Winged helix' DNA-binding domain"/>
    <property type="match status" value="1"/>
</dbReference>
<protein>
    <submittedName>
        <fullName evidence="6">LysR family transcriptional regulator</fullName>
    </submittedName>
</protein>
<feature type="domain" description="HTH lysR-type" evidence="5">
    <location>
        <begin position="1"/>
        <end position="58"/>
    </location>
</feature>
<dbReference type="PANTHER" id="PTHR30126">
    <property type="entry name" value="HTH-TYPE TRANSCRIPTIONAL REGULATOR"/>
    <property type="match status" value="1"/>
</dbReference>
<dbReference type="Pfam" id="PF03466">
    <property type="entry name" value="LysR_substrate"/>
    <property type="match status" value="1"/>
</dbReference>
<dbReference type="Pfam" id="PF00126">
    <property type="entry name" value="HTH_1"/>
    <property type="match status" value="1"/>
</dbReference>
<keyword evidence="4" id="KW-0804">Transcription</keyword>
<organism evidence="6 7">
    <name type="scientific">Brevibacillus brevis</name>
    <name type="common">Bacillus brevis</name>
    <dbReference type="NCBI Taxonomy" id="1393"/>
    <lineage>
        <taxon>Bacteria</taxon>
        <taxon>Bacillati</taxon>
        <taxon>Bacillota</taxon>
        <taxon>Bacilli</taxon>
        <taxon>Bacillales</taxon>
        <taxon>Paenibacillaceae</taxon>
        <taxon>Brevibacillus</taxon>
    </lineage>
</organism>
<dbReference type="Proteomes" id="UP001256827">
    <property type="component" value="Chromosome"/>
</dbReference>
<keyword evidence="7" id="KW-1185">Reference proteome</keyword>
<reference evidence="6 7" key="1">
    <citation type="submission" date="2023-09" db="EMBL/GenBank/DDBJ databases">
        <title>Complete Genome and Methylome dissection of Bacillus brevis NEB573 original source of BbsI restriction endonuclease.</title>
        <authorList>
            <person name="Fomenkov A."/>
            <person name="Roberts R.D."/>
        </authorList>
    </citation>
    <scope>NUCLEOTIDE SEQUENCE [LARGE SCALE GENOMIC DNA]</scope>
    <source>
        <strain evidence="6 7">NEB573</strain>
    </source>
</reference>
<proteinExistence type="inferred from homology"/>